<sequence>MHATVLRALERCCICDAYFLPRDSAPKRRTHIEACARFAGLGSDEVEDLVVKAGAQALASLRAAHEVQYAKSTLFTKMGERHVPDKRLVKLSAVIGPRLEACALASAAEEHRAARVTCRAYLQRLCVNEMPHGPRRCPIRRGRARTRAVAFHAALTGEVSLESIAADMDRQPSPFPPVHRRPYTHSVHASVPTSDDEHDVYDTYV</sequence>
<proteinExistence type="predicted"/>
<dbReference type="Proteomes" id="UP000269793">
    <property type="component" value="Chromosome II"/>
</dbReference>
<evidence type="ECO:0000313" key="3">
    <source>
        <dbReference type="Proteomes" id="UP000269793"/>
    </source>
</evidence>
<protein>
    <submittedName>
        <fullName evidence="2">Uncharacterized protein</fullName>
    </submittedName>
</protein>
<dbReference type="EMBL" id="CP033149">
    <property type="protein sequence ID" value="AYO41975.1"/>
    <property type="molecule type" value="Genomic_DNA"/>
</dbReference>
<feature type="region of interest" description="Disordered" evidence="1">
    <location>
        <begin position="176"/>
        <end position="205"/>
    </location>
</feature>
<name>A0A3G2S1Y8_MALR7</name>
<dbReference type="VEuPathDB" id="FungiDB:DNF11_1025"/>
<organism evidence="2 3">
    <name type="scientific">Malassezia restricta (strain ATCC 96810 / NBRC 103918 / CBS 7877)</name>
    <name type="common">Seborrheic dermatitis infection agent</name>
    <dbReference type="NCBI Taxonomy" id="425264"/>
    <lineage>
        <taxon>Eukaryota</taxon>
        <taxon>Fungi</taxon>
        <taxon>Dikarya</taxon>
        <taxon>Basidiomycota</taxon>
        <taxon>Ustilaginomycotina</taxon>
        <taxon>Malasseziomycetes</taxon>
        <taxon>Malasseziales</taxon>
        <taxon>Malasseziaceae</taxon>
        <taxon>Malassezia</taxon>
    </lineage>
</organism>
<evidence type="ECO:0000313" key="2">
    <source>
        <dbReference type="EMBL" id="AYO41975.1"/>
    </source>
</evidence>
<dbReference type="AlphaFoldDB" id="A0A3G2S1Y8"/>
<reference evidence="2 3" key="1">
    <citation type="submission" date="2018-10" db="EMBL/GenBank/DDBJ databases">
        <title>Complete genome sequence of Malassezia restricta CBS 7877.</title>
        <authorList>
            <person name="Morand S.C."/>
            <person name="Bertignac M."/>
            <person name="Iltis A."/>
            <person name="Kolder I."/>
            <person name="Pirovano W."/>
            <person name="Jourdain R."/>
            <person name="Clavaud C."/>
        </authorList>
    </citation>
    <scope>NUCLEOTIDE SEQUENCE [LARGE SCALE GENOMIC DNA]</scope>
    <source>
        <strain evidence="2 3">CBS 7877</strain>
    </source>
</reference>
<evidence type="ECO:0000256" key="1">
    <source>
        <dbReference type="SAM" id="MobiDB-lite"/>
    </source>
</evidence>
<dbReference type="OrthoDB" id="10324532at2759"/>
<keyword evidence="3" id="KW-1185">Reference proteome</keyword>
<accession>A0A3G2S1Y8</accession>
<gene>
    <name evidence="2" type="ORF">DNF11_1025</name>
</gene>